<dbReference type="InterPro" id="IPR029021">
    <property type="entry name" value="Prot-tyrosine_phosphatase-like"/>
</dbReference>
<dbReference type="GO" id="GO:0004725">
    <property type="term" value="F:protein tyrosine phosphatase activity"/>
    <property type="evidence" value="ECO:0007669"/>
    <property type="project" value="UniProtKB-EC"/>
</dbReference>
<dbReference type="EMBL" id="CP000352">
    <property type="protein sequence ID" value="ABF07447.1"/>
    <property type="molecule type" value="Genomic_DNA"/>
</dbReference>
<dbReference type="EC" id="3.1.3.48" evidence="1"/>
<dbReference type="STRING" id="266264.Rmet_0561"/>
<evidence type="ECO:0000313" key="1">
    <source>
        <dbReference type="EMBL" id="ABF07447.1"/>
    </source>
</evidence>
<protein>
    <submittedName>
        <fullName evidence="1">Tyrosine/serine phosphatase</fullName>
        <ecNumber evidence="1">3.1.3.48</ecNumber>
    </submittedName>
</protein>
<dbReference type="InterPro" id="IPR026893">
    <property type="entry name" value="Tyr/Ser_Pase_IphP-type"/>
</dbReference>
<dbReference type="Gene3D" id="3.90.190.10">
    <property type="entry name" value="Protein tyrosine phosphatase superfamily"/>
    <property type="match status" value="1"/>
</dbReference>
<organism evidence="1 2">
    <name type="scientific">Cupriavidus metallidurans (strain ATCC 43123 / DSM 2839 / NBRC 102507 / CH34)</name>
    <name type="common">Ralstonia metallidurans</name>
    <dbReference type="NCBI Taxonomy" id="266264"/>
    <lineage>
        <taxon>Bacteria</taxon>
        <taxon>Pseudomonadati</taxon>
        <taxon>Pseudomonadota</taxon>
        <taxon>Betaproteobacteria</taxon>
        <taxon>Burkholderiales</taxon>
        <taxon>Burkholderiaceae</taxon>
        <taxon>Cupriavidus</taxon>
    </lineage>
</organism>
<gene>
    <name evidence="1" type="ordered locus">Rmet_0561</name>
</gene>
<accession>Q1LQX9</accession>
<evidence type="ECO:0000313" key="2">
    <source>
        <dbReference type="Proteomes" id="UP000002429"/>
    </source>
</evidence>
<sequence>MRRSEIIEADAERFWKACLTARLCEMTNNMNHDTRPSLGLETIPNARDLGGLAGLSGRRVRSGKLYRSANPALASAADLDRLHSLDLDIVVDFRSPGEKSPAEAAFGERFHWLAVPVLEGSMAMDVLVPRLRASTPTQMRDFMLDVYRDFPVRYREAFGAFLRHAEAGRTLFYHCTAGKDRTGFASLLLLSALGVSQDEIVANYLESNHWNRRLNEDVLARVAPIGVDADVIMPLLEVRPEYLEASMDAIARAYGSVEQFLADDLRIDVGQLRGHYLED</sequence>
<keyword evidence="2" id="KW-1185">Reference proteome</keyword>
<dbReference type="Proteomes" id="UP000002429">
    <property type="component" value="Chromosome"/>
</dbReference>
<dbReference type="AlphaFoldDB" id="Q1LQX9"/>
<proteinExistence type="predicted"/>
<dbReference type="KEGG" id="rme:Rmet_0561"/>
<name>Q1LQX9_CUPMC</name>
<dbReference type="HOGENOM" id="CLU_057546_0_0_4"/>
<reference evidence="2" key="1">
    <citation type="journal article" date="2010" name="PLoS ONE">
        <title>The complete genome sequence of Cupriavidus metallidurans strain CH34, a master survivalist in harsh and anthropogenic environments.</title>
        <authorList>
            <person name="Janssen P.J."/>
            <person name="Van Houdt R."/>
            <person name="Moors H."/>
            <person name="Monsieurs P."/>
            <person name="Morin N."/>
            <person name="Michaux A."/>
            <person name="Benotmane M.A."/>
            <person name="Leys N."/>
            <person name="Vallaeys T."/>
            <person name="Lapidus A."/>
            <person name="Monchy S."/>
            <person name="Medigue C."/>
            <person name="Taghavi S."/>
            <person name="McCorkle S."/>
            <person name="Dunn J."/>
            <person name="van der Lelie D."/>
            <person name="Mergeay M."/>
        </authorList>
    </citation>
    <scope>NUCLEOTIDE SEQUENCE [LARGE SCALE GENOMIC DNA]</scope>
    <source>
        <strain evidence="2">ATCC 43123 / DSM 2839 / NBRC 102507 / CH34</strain>
    </source>
</reference>
<dbReference type="Pfam" id="PF13350">
    <property type="entry name" value="Y_phosphatase3"/>
    <property type="match status" value="1"/>
</dbReference>
<keyword evidence="1" id="KW-0378">Hydrolase</keyword>
<dbReference type="eggNOG" id="COG2365">
    <property type="taxonomic scope" value="Bacteria"/>
</dbReference>
<dbReference type="SUPFAM" id="SSF52799">
    <property type="entry name" value="(Phosphotyrosine protein) phosphatases II"/>
    <property type="match status" value="1"/>
</dbReference>